<evidence type="ECO:0000313" key="2">
    <source>
        <dbReference type="Proteomes" id="UP000315289"/>
    </source>
</evidence>
<dbReference type="EMBL" id="VOAH01000013">
    <property type="protein sequence ID" value="TVP39774.1"/>
    <property type="molecule type" value="Genomic_DNA"/>
</dbReference>
<name>A0A557ST51_9ARCH</name>
<evidence type="ECO:0008006" key="3">
    <source>
        <dbReference type="Google" id="ProtNLM"/>
    </source>
</evidence>
<accession>A0A557ST51</accession>
<gene>
    <name evidence="1" type="ORF">NARC_130113</name>
</gene>
<comment type="caution">
    <text evidence="1">The sequence shown here is derived from an EMBL/GenBank/DDBJ whole genome shotgun (WGS) entry which is preliminary data.</text>
</comment>
<protein>
    <recommendedName>
        <fullName evidence="3">DUF504 domain-containing protein</fullName>
    </recommendedName>
</protein>
<dbReference type="RefSeq" id="WP_144733230.1">
    <property type="nucleotide sequence ID" value="NZ_ML675588.1"/>
</dbReference>
<evidence type="ECO:0000313" key="1">
    <source>
        <dbReference type="EMBL" id="TVP39774.1"/>
    </source>
</evidence>
<proteinExistence type="predicted"/>
<keyword evidence="2" id="KW-1185">Reference proteome</keyword>
<dbReference type="AlphaFoldDB" id="A0A557ST51"/>
<reference evidence="1 2" key="1">
    <citation type="journal article" date="2019" name="Front. Microbiol.">
        <title>Ammonia Oxidation by the Arctic Terrestrial Thaumarchaeote Candidatus Nitrosocosmicus arcticus Is Stimulated by Increasing Temperatures.</title>
        <authorList>
            <person name="Alves R.J.E."/>
            <person name="Kerou M."/>
            <person name="Zappe A."/>
            <person name="Bittner R."/>
            <person name="Abby S.S."/>
            <person name="Schmidt H.A."/>
            <person name="Pfeifer K."/>
            <person name="Schleper C."/>
        </authorList>
    </citation>
    <scope>NUCLEOTIDE SEQUENCE [LARGE SCALE GENOMIC DNA]</scope>
    <source>
        <strain evidence="1 2">Kfb</strain>
    </source>
</reference>
<organism evidence="1 2">
    <name type="scientific">Candidatus Nitrosocosmicus arcticus</name>
    <dbReference type="NCBI Taxonomy" id="2035267"/>
    <lineage>
        <taxon>Archaea</taxon>
        <taxon>Nitrososphaerota</taxon>
        <taxon>Nitrososphaeria</taxon>
        <taxon>Nitrososphaerales</taxon>
        <taxon>Nitrososphaeraceae</taxon>
        <taxon>Candidatus Nitrosocosmicus</taxon>
    </lineage>
</organism>
<sequence>MAKKGKLEEIISKALYADDASSYFVTYRDYEDYKQITLSDFILISENFQTIPASRITKIELKGQLLYEKN</sequence>
<dbReference type="OrthoDB" id="8488at2157"/>
<dbReference type="Proteomes" id="UP000315289">
    <property type="component" value="Unassembled WGS sequence"/>
</dbReference>